<keyword evidence="2 4" id="KW-0238">DNA-binding</keyword>
<dbReference type="RefSeq" id="WP_275822391.1">
    <property type="nucleotide sequence ID" value="NZ_BAAANM010000043.1"/>
</dbReference>
<evidence type="ECO:0000313" key="6">
    <source>
        <dbReference type="EMBL" id="MDF2261115.1"/>
    </source>
</evidence>
<gene>
    <name evidence="6" type="ORF">P2L57_36975</name>
</gene>
<sequence>MPRSRTGAGKAGTRAGLSPAAVVDAALATVDEQGPAALTLAAVAARTGVAVPSLYKHVKGLPELRWMLVRRVFGELAEQLRDAVLGRSGDDAVAAVLHAYRDYARAHPERYALLPQGAGPQAAELGAEVVKVIFAALRGYGLADADLVHATRCLRAAAHGFAALETAGAFGLPDSIDTSHDHLVTTITSGLATAFRVRA</sequence>
<dbReference type="EMBL" id="JARHTQ010000047">
    <property type="protein sequence ID" value="MDF2261115.1"/>
    <property type="molecule type" value="Genomic_DNA"/>
</dbReference>
<evidence type="ECO:0000256" key="2">
    <source>
        <dbReference type="ARBA" id="ARBA00023125"/>
    </source>
</evidence>
<evidence type="ECO:0000256" key="1">
    <source>
        <dbReference type="ARBA" id="ARBA00023015"/>
    </source>
</evidence>
<keyword evidence="3" id="KW-0804">Transcription</keyword>
<evidence type="ECO:0000256" key="3">
    <source>
        <dbReference type="ARBA" id="ARBA00023163"/>
    </source>
</evidence>
<accession>A0ABT5ZB99</accession>
<dbReference type="SUPFAM" id="SSF48498">
    <property type="entry name" value="Tetracyclin repressor-like, C-terminal domain"/>
    <property type="match status" value="1"/>
</dbReference>
<dbReference type="PROSITE" id="PS50977">
    <property type="entry name" value="HTH_TETR_2"/>
    <property type="match status" value="1"/>
</dbReference>
<organism evidence="6 7">
    <name type="scientific">Streptantibioticus ferralitis</name>
    <dbReference type="NCBI Taxonomy" id="236510"/>
    <lineage>
        <taxon>Bacteria</taxon>
        <taxon>Bacillati</taxon>
        <taxon>Actinomycetota</taxon>
        <taxon>Actinomycetes</taxon>
        <taxon>Kitasatosporales</taxon>
        <taxon>Streptomycetaceae</taxon>
        <taxon>Streptantibioticus</taxon>
    </lineage>
</organism>
<feature type="DNA-binding region" description="H-T-H motif" evidence="4">
    <location>
        <begin position="39"/>
        <end position="58"/>
    </location>
</feature>
<name>A0ABT5ZB99_9ACTN</name>
<dbReference type="SUPFAM" id="SSF46689">
    <property type="entry name" value="Homeodomain-like"/>
    <property type="match status" value="1"/>
</dbReference>
<reference evidence="6 7" key="1">
    <citation type="submission" date="2023-03" db="EMBL/GenBank/DDBJ databases">
        <title>Draft genome sequence of type strain Streptomyces ferralitis JCM 14344.</title>
        <authorList>
            <person name="Klaysubun C."/>
            <person name="Duangmal K."/>
        </authorList>
    </citation>
    <scope>NUCLEOTIDE SEQUENCE [LARGE SCALE GENOMIC DNA]</scope>
    <source>
        <strain evidence="6 7">JCM 14344</strain>
    </source>
</reference>
<dbReference type="InterPro" id="IPR009057">
    <property type="entry name" value="Homeodomain-like_sf"/>
</dbReference>
<evidence type="ECO:0000259" key="5">
    <source>
        <dbReference type="PROSITE" id="PS50977"/>
    </source>
</evidence>
<keyword evidence="7" id="KW-1185">Reference proteome</keyword>
<dbReference type="InterPro" id="IPR001647">
    <property type="entry name" value="HTH_TetR"/>
</dbReference>
<protein>
    <submittedName>
        <fullName evidence="6">TetR-like C-terminal domain-containing protein</fullName>
    </submittedName>
</protein>
<evidence type="ECO:0000256" key="4">
    <source>
        <dbReference type="PROSITE-ProRule" id="PRU00335"/>
    </source>
</evidence>
<dbReference type="Gene3D" id="1.10.10.60">
    <property type="entry name" value="Homeodomain-like"/>
    <property type="match status" value="1"/>
</dbReference>
<dbReference type="Pfam" id="PF00440">
    <property type="entry name" value="TetR_N"/>
    <property type="match status" value="1"/>
</dbReference>
<keyword evidence="1" id="KW-0805">Transcription regulation</keyword>
<feature type="domain" description="HTH tetR-type" evidence="5">
    <location>
        <begin position="16"/>
        <end position="76"/>
    </location>
</feature>
<dbReference type="PANTHER" id="PTHR30055:SF151">
    <property type="entry name" value="TRANSCRIPTIONAL REGULATORY PROTEIN"/>
    <property type="match status" value="1"/>
</dbReference>
<dbReference type="Proteomes" id="UP001220022">
    <property type="component" value="Unassembled WGS sequence"/>
</dbReference>
<dbReference type="Pfam" id="PF13305">
    <property type="entry name" value="TetR_C_33"/>
    <property type="match status" value="1"/>
</dbReference>
<evidence type="ECO:0000313" key="7">
    <source>
        <dbReference type="Proteomes" id="UP001220022"/>
    </source>
</evidence>
<dbReference type="InterPro" id="IPR036271">
    <property type="entry name" value="Tet_transcr_reg_TetR-rel_C_sf"/>
</dbReference>
<dbReference type="InterPro" id="IPR025996">
    <property type="entry name" value="MT1864/Rv1816-like_C"/>
</dbReference>
<dbReference type="Gene3D" id="1.10.357.10">
    <property type="entry name" value="Tetracycline Repressor, domain 2"/>
    <property type="match status" value="1"/>
</dbReference>
<dbReference type="InterPro" id="IPR050109">
    <property type="entry name" value="HTH-type_TetR-like_transc_reg"/>
</dbReference>
<comment type="caution">
    <text evidence="6">The sequence shown here is derived from an EMBL/GenBank/DDBJ whole genome shotgun (WGS) entry which is preliminary data.</text>
</comment>
<proteinExistence type="predicted"/>
<dbReference type="PANTHER" id="PTHR30055">
    <property type="entry name" value="HTH-TYPE TRANSCRIPTIONAL REGULATOR RUTR"/>
    <property type="match status" value="1"/>
</dbReference>